<evidence type="ECO:0000313" key="11">
    <source>
        <dbReference type="EMBL" id="KAG6489108.1"/>
    </source>
</evidence>
<dbReference type="EMBL" id="JACMSC010000014">
    <property type="protein sequence ID" value="KAG6489108.1"/>
    <property type="molecule type" value="Genomic_DNA"/>
</dbReference>
<dbReference type="PROSITE" id="PS51032">
    <property type="entry name" value="AP2_ERF"/>
    <property type="match status" value="1"/>
</dbReference>
<name>A0A8J5KTL5_ZINOF</name>
<evidence type="ECO:0000313" key="12">
    <source>
        <dbReference type="Proteomes" id="UP000734854"/>
    </source>
</evidence>
<accession>A0A8J5KTL5</accession>
<evidence type="ECO:0000259" key="10">
    <source>
        <dbReference type="PROSITE" id="PS51032"/>
    </source>
</evidence>
<dbReference type="Pfam" id="PF00847">
    <property type="entry name" value="AP2"/>
    <property type="match status" value="1"/>
</dbReference>
<evidence type="ECO:0000256" key="5">
    <source>
        <dbReference type="ARBA" id="ARBA00023159"/>
    </source>
</evidence>
<evidence type="ECO:0000256" key="6">
    <source>
        <dbReference type="ARBA" id="ARBA00023163"/>
    </source>
</evidence>
<feature type="compositionally biased region" description="Low complexity" evidence="9">
    <location>
        <begin position="34"/>
        <end position="43"/>
    </location>
</feature>
<reference evidence="11 12" key="1">
    <citation type="submission" date="2020-08" db="EMBL/GenBank/DDBJ databases">
        <title>Plant Genome Project.</title>
        <authorList>
            <person name="Zhang R.-G."/>
        </authorList>
    </citation>
    <scope>NUCLEOTIDE SEQUENCE [LARGE SCALE GENOMIC DNA]</scope>
    <source>
        <tissue evidence="11">Rhizome</tissue>
    </source>
</reference>
<evidence type="ECO:0000256" key="4">
    <source>
        <dbReference type="ARBA" id="ARBA00023125"/>
    </source>
</evidence>
<keyword evidence="2" id="KW-0805">Transcription regulation</keyword>
<proteinExistence type="inferred from homology"/>
<evidence type="ECO:0000256" key="8">
    <source>
        <dbReference type="ARBA" id="ARBA00024343"/>
    </source>
</evidence>
<dbReference type="PRINTS" id="PR00367">
    <property type="entry name" value="ETHRSPELEMNT"/>
</dbReference>
<keyword evidence="7" id="KW-0539">Nucleus</keyword>
<dbReference type="GO" id="GO:0005634">
    <property type="term" value="C:nucleus"/>
    <property type="evidence" value="ECO:0007669"/>
    <property type="project" value="UniProtKB-SubCell"/>
</dbReference>
<dbReference type="GO" id="GO:0003700">
    <property type="term" value="F:DNA-binding transcription factor activity"/>
    <property type="evidence" value="ECO:0007669"/>
    <property type="project" value="InterPro"/>
</dbReference>
<comment type="subcellular location">
    <subcellularLocation>
        <location evidence="1">Nucleus</location>
    </subcellularLocation>
</comment>
<dbReference type="PANTHER" id="PTHR31241">
    <property type="entry name" value="DEHYDRATION-RESPONSIVE ELEMENT-BINDING PROTEIN 2C"/>
    <property type="match status" value="1"/>
</dbReference>
<dbReference type="GO" id="GO:0006950">
    <property type="term" value="P:response to stress"/>
    <property type="evidence" value="ECO:0007669"/>
    <property type="project" value="TreeGrafter"/>
</dbReference>
<dbReference type="GO" id="GO:0045893">
    <property type="term" value="P:positive regulation of DNA-templated transcription"/>
    <property type="evidence" value="ECO:0007669"/>
    <property type="project" value="TreeGrafter"/>
</dbReference>
<dbReference type="InterPro" id="IPR016177">
    <property type="entry name" value="DNA-bd_dom_sf"/>
</dbReference>
<dbReference type="InterPro" id="IPR001471">
    <property type="entry name" value="AP2/ERF_dom"/>
</dbReference>
<dbReference type="CDD" id="cd00018">
    <property type="entry name" value="AP2"/>
    <property type="match status" value="1"/>
</dbReference>
<keyword evidence="4" id="KW-0238">DNA-binding</keyword>
<evidence type="ECO:0000256" key="9">
    <source>
        <dbReference type="SAM" id="MobiDB-lite"/>
    </source>
</evidence>
<comment type="similarity">
    <text evidence="8">Belongs to the AP2/ERF transcription factor family. ERF subfamily.</text>
</comment>
<dbReference type="GO" id="GO:0000976">
    <property type="term" value="F:transcription cis-regulatory region binding"/>
    <property type="evidence" value="ECO:0007669"/>
    <property type="project" value="TreeGrafter"/>
</dbReference>
<dbReference type="PANTHER" id="PTHR31241:SF62">
    <property type="entry name" value="DEHYDRATION-RESPONSIVE ELEMENT-BINDING PROTEIN 2D"/>
    <property type="match status" value="1"/>
</dbReference>
<dbReference type="FunFam" id="3.30.730.10:FF:000001">
    <property type="entry name" value="Ethylene-responsive transcription factor 2"/>
    <property type="match status" value="1"/>
</dbReference>
<keyword evidence="5" id="KW-0010">Activator</keyword>
<evidence type="ECO:0000256" key="3">
    <source>
        <dbReference type="ARBA" id="ARBA00023016"/>
    </source>
</evidence>
<comment type="caution">
    <text evidence="11">The sequence shown here is derived from an EMBL/GenBank/DDBJ whole genome shotgun (WGS) entry which is preliminary data.</text>
</comment>
<dbReference type="SMART" id="SM00380">
    <property type="entry name" value="AP2"/>
    <property type="match status" value="1"/>
</dbReference>
<feature type="domain" description="AP2/ERF" evidence="10">
    <location>
        <begin position="184"/>
        <end position="241"/>
    </location>
</feature>
<sequence length="468" mass="51210">MRVSEVSSTAIEPILTSLRLHDPHFAQTPPPPTMTTTTNPTTTLATIPYPLSTETRDRSAPSFHSDEHAGGVLPALNLNGFPANSAGVGVKEDACCGRRRDREASRAEQQVIGNFVSTVYSKRKVRRGSSGSASVSQTLAWWKQHNHQLGSFLDSEKQVVKPPAKGSKKGCMRGKGGPENGSCRYRGVRQRTWGKWVAEIREPNRGGRLWLGTFPDATQAALAYDNAARAMYGALARVNLPSSALCEPTATSYHSDAADASIFSQDSHQQDAVGISVLRQTDMEVQRTGHDGATAMDHALRHKEAGIKLPKVEKIEEVGYYDAANNTSQLHQTETRFPKIEQRDELGCYVEPSSSSAADTSNIVFQESNMEEEFSMEEMLNMMATDMTNDEGVTGSNWQHHLPEDITYHSQNLDPAAMIWGLYPNLLDVGFSNSLMVPIGDDWNTLQVDSPKSIAGFGMSNADVPPNQ</sequence>
<evidence type="ECO:0000256" key="1">
    <source>
        <dbReference type="ARBA" id="ARBA00004123"/>
    </source>
</evidence>
<protein>
    <recommendedName>
        <fullName evidence="10">AP2/ERF domain-containing protein</fullName>
    </recommendedName>
</protein>
<evidence type="ECO:0000256" key="2">
    <source>
        <dbReference type="ARBA" id="ARBA00023015"/>
    </source>
</evidence>
<organism evidence="11 12">
    <name type="scientific">Zingiber officinale</name>
    <name type="common">Ginger</name>
    <name type="synonym">Amomum zingiber</name>
    <dbReference type="NCBI Taxonomy" id="94328"/>
    <lineage>
        <taxon>Eukaryota</taxon>
        <taxon>Viridiplantae</taxon>
        <taxon>Streptophyta</taxon>
        <taxon>Embryophyta</taxon>
        <taxon>Tracheophyta</taxon>
        <taxon>Spermatophyta</taxon>
        <taxon>Magnoliopsida</taxon>
        <taxon>Liliopsida</taxon>
        <taxon>Zingiberales</taxon>
        <taxon>Zingiberaceae</taxon>
        <taxon>Zingiber</taxon>
    </lineage>
</organism>
<gene>
    <name evidence="11" type="ORF">ZIOFF_050366</name>
</gene>
<evidence type="ECO:0000256" key="7">
    <source>
        <dbReference type="ARBA" id="ARBA00023242"/>
    </source>
</evidence>
<keyword evidence="3" id="KW-0346">Stress response</keyword>
<feature type="region of interest" description="Disordered" evidence="9">
    <location>
        <begin position="163"/>
        <end position="183"/>
    </location>
</feature>
<feature type="region of interest" description="Disordered" evidence="9">
    <location>
        <begin position="22"/>
        <end position="43"/>
    </location>
</feature>
<dbReference type="AlphaFoldDB" id="A0A8J5KTL5"/>
<dbReference type="Proteomes" id="UP000734854">
    <property type="component" value="Unassembled WGS sequence"/>
</dbReference>
<dbReference type="InterPro" id="IPR036955">
    <property type="entry name" value="AP2/ERF_dom_sf"/>
</dbReference>
<dbReference type="SUPFAM" id="SSF54171">
    <property type="entry name" value="DNA-binding domain"/>
    <property type="match status" value="1"/>
</dbReference>
<dbReference type="Gene3D" id="3.30.730.10">
    <property type="entry name" value="AP2/ERF domain"/>
    <property type="match status" value="1"/>
</dbReference>
<keyword evidence="6" id="KW-0804">Transcription</keyword>
<keyword evidence="12" id="KW-1185">Reference proteome</keyword>